<dbReference type="Pfam" id="PF02049">
    <property type="entry name" value="FliE"/>
    <property type="match status" value="1"/>
</dbReference>
<proteinExistence type="inferred from homology"/>
<organism evidence="6">
    <name type="scientific">uncultured Sporomusa sp</name>
    <dbReference type="NCBI Taxonomy" id="307249"/>
    <lineage>
        <taxon>Bacteria</taxon>
        <taxon>Bacillati</taxon>
        <taxon>Bacillota</taxon>
        <taxon>Negativicutes</taxon>
        <taxon>Selenomonadales</taxon>
        <taxon>Sporomusaceae</taxon>
        <taxon>Sporomusa</taxon>
        <taxon>environmental samples</taxon>
    </lineage>
</organism>
<accession>A0A212LSD7</accession>
<dbReference type="PANTHER" id="PTHR34653:SF1">
    <property type="entry name" value="FLAGELLAR HOOK-BASAL BODY COMPLEX PROTEIN FLIE"/>
    <property type="match status" value="1"/>
</dbReference>
<evidence type="ECO:0000256" key="5">
    <source>
        <dbReference type="NCBIfam" id="TIGR00205"/>
    </source>
</evidence>
<dbReference type="GO" id="GO:0071973">
    <property type="term" value="P:bacterial-type flagellum-dependent cell motility"/>
    <property type="evidence" value="ECO:0007669"/>
    <property type="project" value="InterPro"/>
</dbReference>
<dbReference type="AlphaFoldDB" id="A0A212LSD7"/>
<keyword evidence="3 4" id="KW-0975">Bacterial flagellum</keyword>
<dbReference type="PRINTS" id="PR01006">
    <property type="entry name" value="FLGHOOKFLIE"/>
</dbReference>
<keyword evidence="6" id="KW-0282">Flagellum</keyword>
<name>A0A212LSD7_9FIRM</name>
<dbReference type="PANTHER" id="PTHR34653">
    <property type="match status" value="1"/>
</dbReference>
<comment type="subcellular location">
    <subcellularLocation>
        <location evidence="1 4">Bacterial flagellum basal body</location>
    </subcellularLocation>
</comment>
<protein>
    <recommendedName>
        <fullName evidence="4 5">Flagellar hook-basal body complex protein FliE</fullName>
    </recommendedName>
</protein>
<sequence>MKIEALKLMPVKNALSETASIAQTEESEKTFGEFLQDALHSVNNLQNQSKQASLNLAAGKIQDIAEVTIAAEKASVALQLTMQVRNKVVESYQEVMRMQV</sequence>
<dbReference type="GO" id="GO:0003774">
    <property type="term" value="F:cytoskeletal motor activity"/>
    <property type="evidence" value="ECO:0007669"/>
    <property type="project" value="InterPro"/>
</dbReference>
<evidence type="ECO:0000256" key="4">
    <source>
        <dbReference type="HAMAP-Rule" id="MF_00724"/>
    </source>
</evidence>
<comment type="similarity">
    <text evidence="2 4">Belongs to the FliE family.</text>
</comment>
<dbReference type="NCBIfam" id="TIGR00205">
    <property type="entry name" value="fliE"/>
    <property type="match status" value="1"/>
</dbReference>
<evidence type="ECO:0000256" key="2">
    <source>
        <dbReference type="ARBA" id="ARBA00009272"/>
    </source>
</evidence>
<dbReference type="HAMAP" id="MF_00724">
    <property type="entry name" value="FliE"/>
    <property type="match status" value="1"/>
</dbReference>
<reference evidence="6" key="1">
    <citation type="submission" date="2016-08" db="EMBL/GenBank/DDBJ databases">
        <authorList>
            <person name="Seilhamer J.J."/>
        </authorList>
    </citation>
    <scope>NUCLEOTIDE SEQUENCE</scope>
    <source>
        <strain evidence="6">86</strain>
    </source>
</reference>
<dbReference type="GO" id="GO:0009425">
    <property type="term" value="C:bacterial-type flagellum basal body"/>
    <property type="evidence" value="ECO:0007669"/>
    <property type="project" value="UniProtKB-SubCell"/>
</dbReference>
<dbReference type="RefSeq" id="WP_075755044.1">
    <property type="nucleotide sequence ID" value="NZ_LT608335.1"/>
</dbReference>
<evidence type="ECO:0000313" key="6">
    <source>
        <dbReference type="EMBL" id="SCM80468.1"/>
    </source>
</evidence>
<keyword evidence="6" id="KW-0969">Cilium</keyword>
<keyword evidence="6" id="KW-0966">Cell projection</keyword>
<evidence type="ECO:0000256" key="3">
    <source>
        <dbReference type="ARBA" id="ARBA00023143"/>
    </source>
</evidence>
<evidence type="ECO:0000256" key="1">
    <source>
        <dbReference type="ARBA" id="ARBA00004117"/>
    </source>
</evidence>
<gene>
    <name evidence="4 6" type="primary">fliE</name>
    <name evidence="6" type="ORF">KL86SPO_30646</name>
</gene>
<dbReference type="InterPro" id="IPR001624">
    <property type="entry name" value="FliE"/>
</dbReference>
<dbReference type="GO" id="GO:0005198">
    <property type="term" value="F:structural molecule activity"/>
    <property type="evidence" value="ECO:0007669"/>
    <property type="project" value="UniProtKB-UniRule"/>
</dbReference>
<dbReference type="EMBL" id="FMJE01000003">
    <property type="protein sequence ID" value="SCM80468.1"/>
    <property type="molecule type" value="Genomic_DNA"/>
</dbReference>